<reference evidence="2" key="1">
    <citation type="submission" date="2020-02" db="EMBL/GenBank/DDBJ databases">
        <authorList>
            <person name="Meier V. D."/>
        </authorList>
    </citation>
    <scope>NUCLEOTIDE SEQUENCE</scope>
    <source>
        <strain evidence="2">AVDCRST_MAG69</strain>
    </source>
</reference>
<feature type="transmembrane region" description="Helical" evidence="1">
    <location>
        <begin position="6"/>
        <end position="31"/>
    </location>
</feature>
<evidence type="ECO:0000256" key="1">
    <source>
        <dbReference type="SAM" id="Phobius"/>
    </source>
</evidence>
<protein>
    <submittedName>
        <fullName evidence="2">Uncharacterized protein</fullName>
    </submittedName>
</protein>
<dbReference type="EMBL" id="CADCVP010000265">
    <property type="protein sequence ID" value="CAA9510262.1"/>
    <property type="molecule type" value="Genomic_DNA"/>
</dbReference>
<evidence type="ECO:0000313" key="2">
    <source>
        <dbReference type="EMBL" id="CAA9510262.1"/>
    </source>
</evidence>
<keyword evidence="1" id="KW-0472">Membrane</keyword>
<sequence>MAIVSILLFLVGLWASMSLVALTLLLAVYLAERAGWRRDERASPSEVTARTPIAA</sequence>
<keyword evidence="1" id="KW-1133">Transmembrane helix</keyword>
<accession>A0A6J4T079</accession>
<proteinExistence type="predicted"/>
<organism evidence="2">
    <name type="scientific">uncultured Solirubrobacteraceae bacterium</name>
    <dbReference type="NCBI Taxonomy" id="1162706"/>
    <lineage>
        <taxon>Bacteria</taxon>
        <taxon>Bacillati</taxon>
        <taxon>Actinomycetota</taxon>
        <taxon>Thermoleophilia</taxon>
        <taxon>Solirubrobacterales</taxon>
        <taxon>Solirubrobacteraceae</taxon>
        <taxon>environmental samples</taxon>
    </lineage>
</organism>
<name>A0A6J4T079_9ACTN</name>
<keyword evidence="1" id="KW-0812">Transmembrane</keyword>
<dbReference type="AlphaFoldDB" id="A0A6J4T079"/>
<gene>
    <name evidence="2" type="ORF">AVDCRST_MAG69-2446</name>
</gene>